<evidence type="ECO:0000256" key="2">
    <source>
        <dbReference type="SAM" id="MobiDB-lite"/>
    </source>
</evidence>
<evidence type="ECO:0000313" key="5">
    <source>
        <dbReference type="RefSeq" id="XP_020864670.1"/>
    </source>
</evidence>
<evidence type="ECO:0000256" key="1">
    <source>
        <dbReference type="ARBA" id="ARBA00008188"/>
    </source>
</evidence>
<dbReference type="RefSeq" id="XP_020864671.1">
    <property type="nucleotide sequence ID" value="XM_021009012.1"/>
</dbReference>
<feature type="compositionally biased region" description="Basic residues" evidence="2">
    <location>
        <begin position="212"/>
        <end position="222"/>
    </location>
</feature>
<dbReference type="Proteomes" id="UP000515140">
    <property type="component" value="Unplaced"/>
</dbReference>
<reference evidence="5 6" key="1">
    <citation type="submission" date="2025-04" db="UniProtKB">
        <authorList>
            <consortium name="RefSeq"/>
        </authorList>
    </citation>
    <scope>IDENTIFICATION</scope>
    <source>
        <tissue evidence="5 6">Spleen</tissue>
    </source>
</reference>
<dbReference type="PANTHER" id="PTHR31333:SF6">
    <property type="entry name" value="MUM1 LIKE 1"/>
    <property type="match status" value="1"/>
</dbReference>
<organism evidence="4 6">
    <name type="scientific">Phascolarctos cinereus</name>
    <name type="common">Koala</name>
    <dbReference type="NCBI Taxonomy" id="38626"/>
    <lineage>
        <taxon>Eukaryota</taxon>
        <taxon>Metazoa</taxon>
        <taxon>Chordata</taxon>
        <taxon>Craniata</taxon>
        <taxon>Vertebrata</taxon>
        <taxon>Euteleostomi</taxon>
        <taxon>Mammalia</taxon>
        <taxon>Metatheria</taxon>
        <taxon>Diprotodontia</taxon>
        <taxon>Phascolarctidae</taxon>
        <taxon>Phascolarctos</taxon>
    </lineage>
</organism>
<feature type="domain" description="PWWP" evidence="3">
    <location>
        <begin position="422"/>
        <end position="489"/>
    </location>
</feature>
<keyword evidence="4" id="KW-1185">Reference proteome</keyword>
<dbReference type="SUPFAM" id="SSF63748">
    <property type="entry name" value="Tudor/PWWP/MBT"/>
    <property type="match status" value="1"/>
</dbReference>
<dbReference type="InterPro" id="IPR035504">
    <property type="entry name" value="MUM1-like_PWWP"/>
</dbReference>
<accession>A0A6P5M905</accession>
<evidence type="ECO:0000259" key="3">
    <source>
        <dbReference type="PROSITE" id="PS50812"/>
    </source>
</evidence>
<dbReference type="PANTHER" id="PTHR31333">
    <property type="entry name" value="PWWP DOMAIN-CONTAINING DNA REPAIR FACTOR 3 FAMILY MEMBER"/>
    <property type="match status" value="1"/>
</dbReference>
<dbReference type="AlphaFoldDB" id="A0A6P5M905"/>
<dbReference type="GeneTree" id="ENSGT00390000001700"/>
<dbReference type="Pfam" id="PF20886">
    <property type="entry name" value="PWP3A-B_C"/>
    <property type="match status" value="1"/>
</dbReference>
<dbReference type="KEGG" id="pcw:110223461"/>
<evidence type="ECO:0000313" key="4">
    <source>
        <dbReference type="Proteomes" id="UP000515140"/>
    </source>
</evidence>
<name>A0A6P5M905_PHACI</name>
<proteinExistence type="inferred from homology"/>
<dbReference type="InterPro" id="IPR048795">
    <property type="entry name" value="PWP3A_3B_4_C"/>
</dbReference>
<dbReference type="CDD" id="cd06080">
    <property type="entry name" value="PWWP_MUM1-like"/>
    <property type="match status" value="1"/>
</dbReference>
<dbReference type="Pfam" id="PF20887">
    <property type="entry name" value="PWP3A-B_N"/>
    <property type="match status" value="1"/>
</dbReference>
<sequence length="719" mass="82158">MDTQYVLCRWRERLWPAKVLSQTGISRRQHIRKRKAAFLEVEILSLDEKIKVKKTETRILEKSQIEDIAAEFSTQVKIKTTPIEELIYRRSLKVALDILSQKADASQVNCLDESLTTPILRKVKQTRPAHAVSESDSSPFVCEEIVGGSGPFKKENVLQRLSSSPIEENKFKKGLKKSNRIYSNETEPLASQTRNIFGTRKQQHQNCEISKSRSRTWKNQKQKKNDSSQNSQRNLKKKLEVKDNRKKGRNKPRTSHRNSSPFKARGCNGTDTELGELSPVLSSSSIQLVTLEEKASSAVQKALDFSTSLSFVKSECANEHGRMPSQKCCKVLGGIKQSSVSECCCVEPEGTGLCTSGSDPSCFAPKSRALKLPDFEEDEEELQASEWSLEFSTVNTTMVDEEEEDEELPSILSHPEPCSIEAGMLVWCKYQKYPYWPAVVKSIKRKDKKASILYIEENMNPEKKGFIVCLRRLKYFDCEEKRELVDKAKEDYSQAVDWCIKLISDYRIRIGCGSFAGSFLEYYSADISVPVRKGMRQAPIKTVFPILNKEDPEDGLPDTSLNKKLLFKKVLPDRRRAARDKANEKLVEYIVNEKGAENHLLAILKSRKKSRWLKEFLDSSQYMKCVETYLEDDEQLDLVVKYLQGIYQEIDSKMLKLINGDGIKFILNVLLPEAVIYAISATDEIDYQTAEEKYIKGPSVSKREREMFDKELLEKKQGT</sequence>
<dbReference type="GeneID" id="110223461"/>
<dbReference type="InterPro" id="IPR000313">
    <property type="entry name" value="PWWP_dom"/>
</dbReference>
<dbReference type="InterPro" id="IPR048765">
    <property type="entry name" value="PWP3A_3B_4_N"/>
</dbReference>
<feature type="compositionally biased region" description="Polar residues" evidence="2">
    <location>
        <begin position="180"/>
        <end position="196"/>
    </location>
</feature>
<dbReference type="Gene3D" id="6.10.300.20">
    <property type="match status" value="1"/>
</dbReference>
<dbReference type="CTD" id="84939"/>
<protein>
    <submittedName>
        <fullName evidence="5 6">PWWP domain-containing protein MUM1</fullName>
    </submittedName>
</protein>
<dbReference type="PROSITE" id="PS50812">
    <property type="entry name" value="PWWP"/>
    <property type="match status" value="1"/>
</dbReference>
<dbReference type="RefSeq" id="XP_020864670.1">
    <property type="nucleotide sequence ID" value="XM_021009011.1"/>
</dbReference>
<dbReference type="OMA" id="PPWAHRC"/>
<feature type="compositionally biased region" description="Basic residues" evidence="2">
    <location>
        <begin position="244"/>
        <end position="256"/>
    </location>
</feature>
<evidence type="ECO:0000313" key="6">
    <source>
        <dbReference type="RefSeq" id="XP_020864671.1"/>
    </source>
</evidence>
<feature type="region of interest" description="Disordered" evidence="2">
    <location>
        <begin position="177"/>
        <end position="268"/>
    </location>
</feature>
<comment type="similarity">
    <text evidence="1">Belongs to the PWWP3A family.</text>
</comment>
<dbReference type="Gene3D" id="2.30.30.140">
    <property type="match status" value="1"/>
</dbReference>
<dbReference type="FunFam" id="2.30.30.140:FF:000063">
    <property type="entry name" value="PWWP domain-containing DNA repair factor 3A"/>
    <property type="match status" value="1"/>
</dbReference>
<dbReference type="InterPro" id="IPR040263">
    <property type="entry name" value="PWP3A_3B_4"/>
</dbReference>
<gene>
    <name evidence="5 6" type="primary">LOC110223461</name>
</gene>
<dbReference type="Pfam" id="PF20884">
    <property type="entry name" value="MUM1-like_PWWP"/>
    <property type="match status" value="1"/>
</dbReference>